<feature type="domain" description="AB hydrolase-1" evidence="4">
    <location>
        <begin position="80"/>
        <end position="326"/>
    </location>
</feature>
<keyword evidence="1 5" id="KW-0378">Hydrolase</keyword>
<protein>
    <submittedName>
        <fullName evidence="5">Alpha/beta fold hydrolase</fullName>
    </submittedName>
</protein>
<evidence type="ECO:0000259" key="4">
    <source>
        <dbReference type="Pfam" id="PF00561"/>
    </source>
</evidence>
<organism evidence="5 6">
    <name type="scientific">Hamadaea flava</name>
    <dbReference type="NCBI Taxonomy" id="1742688"/>
    <lineage>
        <taxon>Bacteria</taxon>
        <taxon>Bacillati</taxon>
        <taxon>Actinomycetota</taxon>
        <taxon>Actinomycetes</taxon>
        <taxon>Micromonosporales</taxon>
        <taxon>Micromonosporaceae</taxon>
        <taxon>Hamadaea</taxon>
    </lineage>
</organism>
<feature type="region of interest" description="Disordered" evidence="2">
    <location>
        <begin position="36"/>
        <end position="60"/>
    </location>
</feature>
<dbReference type="InterPro" id="IPR000639">
    <property type="entry name" value="Epox_hydrolase-like"/>
</dbReference>
<feature type="signal peptide" evidence="3">
    <location>
        <begin position="1"/>
        <end position="38"/>
    </location>
</feature>
<evidence type="ECO:0000313" key="5">
    <source>
        <dbReference type="EMBL" id="MFC4134868.1"/>
    </source>
</evidence>
<dbReference type="Gene3D" id="3.40.50.1820">
    <property type="entry name" value="alpha/beta hydrolase"/>
    <property type="match status" value="1"/>
</dbReference>
<evidence type="ECO:0000256" key="3">
    <source>
        <dbReference type="SAM" id="SignalP"/>
    </source>
</evidence>
<name>A0ABV8LWZ6_9ACTN</name>
<dbReference type="GO" id="GO:0016787">
    <property type="term" value="F:hydrolase activity"/>
    <property type="evidence" value="ECO:0007669"/>
    <property type="project" value="UniProtKB-KW"/>
</dbReference>
<evidence type="ECO:0000256" key="2">
    <source>
        <dbReference type="SAM" id="MobiDB-lite"/>
    </source>
</evidence>
<dbReference type="InterPro" id="IPR000073">
    <property type="entry name" value="AB_hydrolase_1"/>
</dbReference>
<proteinExistence type="predicted"/>
<comment type="caution">
    <text evidence="5">The sequence shown here is derived from an EMBL/GenBank/DDBJ whole genome shotgun (WGS) entry which is preliminary data.</text>
</comment>
<dbReference type="EMBL" id="JBHSAY010000017">
    <property type="protein sequence ID" value="MFC4134868.1"/>
    <property type="molecule type" value="Genomic_DNA"/>
</dbReference>
<evidence type="ECO:0000313" key="6">
    <source>
        <dbReference type="Proteomes" id="UP001595816"/>
    </source>
</evidence>
<dbReference type="PRINTS" id="PR00412">
    <property type="entry name" value="EPOXHYDRLASE"/>
</dbReference>
<dbReference type="PANTHER" id="PTHR43329">
    <property type="entry name" value="EPOXIDE HYDROLASE"/>
    <property type="match status" value="1"/>
</dbReference>
<keyword evidence="6" id="KW-1185">Reference proteome</keyword>
<dbReference type="RefSeq" id="WP_253763308.1">
    <property type="nucleotide sequence ID" value="NZ_JAMZDZ010000001.1"/>
</dbReference>
<sequence>MIIYPSPHSARRKAARRVLITLLSVAAAAALVTAPTSAEGQSAGADRHGESQHRVPDGFTEQRTRVGDISINYVRGGHGPTLVLVHGFPQTWYEWRGILPELARHYTVIAPDLRGAGRSDAPAGGYDKKTMAADIHGLLTKLGLTRDIRLVGHDIGTMVAYAYAAAHPTEVAKLVLSEAPIPDESIYQFPSLTVDGPAAWNFGFFSLRNGLPEKLVNGREELWVDLFIDSLQVQKDAIGPEDIREFAGYLRDAAHLRASFEWFRAFPTDITDNARYAKTKLTMPVLALGASNSLRGSVETQVSNYANNVTGAVIASSGHWIYEEHPAELTQRLLTFLG</sequence>
<keyword evidence="3" id="KW-0732">Signal</keyword>
<dbReference type="Proteomes" id="UP001595816">
    <property type="component" value="Unassembled WGS sequence"/>
</dbReference>
<dbReference type="SUPFAM" id="SSF53474">
    <property type="entry name" value="alpha/beta-Hydrolases"/>
    <property type="match status" value="1"/>
</dbReference>
<gene>
    <name evidence="5" type="ORF">ACFOZ4_30020</name>
</gene>
<reference evidence="6" key="1">
    <citation type="journal article" date="2019" name="Int. J. Syst. Evol. Microbiol.">
        <title>The Global Catalogue of Microorganisms (GCM) 10K type strain sequencing project: providing services to taxonomists for standard genome sequencing and annotation.</title>
        <authorList>
            <consortium name="The Broad Institute Genomics Platform"/>
            <consortium name="The Broad Institute Genome Sequencing Center for Infectious Disease"/>
            <person name="Wu L."/>
            <person name="Ma J."/>
        </authorList>
    </citation>
    <scope>NUCLEOTIDE SEQUENCE [LARGE SCALE GENOMIC DNA]</scope>
    <source>
        <strain evidence="6">CGMCC 4.7289</strain>
    </source>
</reference>
<accession>A0ABV8LWZ6</accession>
<feature type="chain" id="PRO_5046910097" evidence="3">
    <location>
        <begin position="39"/>
        <end position="338"/>
    </location>
</feature>
<feature type="compositionally biased region" description="Basic and acidic residues" evidence="2">
    <location>
        <begin position="45"/>
        <end position="60"/>
    </location>
</feature>
<evidence type="ECO:0000256" key="1">
    <source>
        <dbReference type="ARBA" id="ARBA00022801"/>
    </source>
</evidence>
<dbReference type="PRINTS" id="PR00111">
    <property type="entry name" value="ABHYDROLASE"/>
</dbReference>
<dbReference type="InterPro" id="IPR029058">
    <property type="entry name" value="AB_hydrolase_fold"/>
</dbReference>
<dbReference type="Pfam" id="PF00561">
    <property type="entry name" value="Abhydrolase_1"/>
    <property type="match status" value="1"/>
</dbReference>